<feature type="transmembrane region" description="Helical" evidence="12">
    <location>
        <begin position="447"/>
        <end position="465"/>
    </location>
</feature>
<feature type="transmembrane region" description="Helical" evidence="12">
    <location>
        <begin position="1155"/>
        <end position="1188"/>
    </location>
</feature>
<gene>
    <name evidence="18" type="ORF">XNOV1_A019501</name>
</gene>
<dbReference type="InterPro" id="IPR031805">
    <property type="entry name" value="Piezo_TM25-28"/>
</dbReference>
<evidence type="ECO:0000256" key="10">
    <source>
        <dbReference type="SAM" id="Coils"/>
    </source>
</evidence>
<dbReference type="InterPro" id="IPR056768">
    <property type="entry name" value="THU_Piezo"/>
</dbReference>
<feature type="transmembrane region" description="Helical" evidence="12">
    <location>
        <begin position="793"/>
        <end position="813"/>
    </location>
</feature>
<feature type="transmembrane region" description="Helical" evidence="12">
    <location>
        <begin position="1029"/>
        <end position="1051"/>
    </location>
</feature>
<evidence type="ECO:0000259" key="16">
    <source>
        <dbReference type="Pfam" id="PF24871"/>
    </source>
</evidence>
<evidence type="ECO:0000256" key="7">
    <source>
        <dbReference type="ARBA" id="ARBA00023065"/>
    </source>
</evidence>
<evidence type="ECO:0000259" key="17">
    <source>
        <dbReference type="Pfam" id="PF24874"/>
    </source>
</evidence>
<evidence type="ECO:0000256" key="12">
    <source>
        <dbReference type="SAM" id="Phobius"/>
    </source>
</evidence>
<feature type="transmembrane region" description="Helical" evidence="12">
    <location>
        <begin position="331"/>
        <end position="351"/>
    </location>
</feature>
<sequence length="2564" mass="293517">MDLQVVVWLFYCLLLPTALLTACLLRYNLLSLVHFLYLLLLPWFLCPNKHTIRGHTGRFIKVVFCTSLLFVLGHICFQTVLYTYPPLSIVITDNCSQWDTITRHVGLSRLPLEDPWNVLRLLCPDLGVCIVTLVTIILCSRLVRNREMVAAANITSLDDDITGNTTDDDEDIKEEEPSEDEDEEERSLPVDLDEEISTVSRAKQLAERLKATARKVLRDLGRILAVILLALAGITLPSAFSAIYFLLFIGVCSWWACHLPISHLGFNALCVMVGFFTSGHMLCLYLYQSLLSQALFPPHSLWARLFGLKDIIIPGNCSSPYNLNLNTNHDWPVYVNPGILFLLYITIATVLKTGCHASPNQVEVERKQEKSSVLKEEEEVEIMLQSMETGPDRGRETTEEKQQEDLGVSGISSAPQSENPFFLLGKVVMQQSYVCALIAMMVWSITYHSWLTFVLLLWACLIWILRTRRHAATLCSPFILLYGLALCCLQYVWAMELQPELPTSLGTMSLSQLGLDRPQYPCLRLGAMLLFTLTFWLLVRQSVKENFSMKKKMFTPLQEVTTGEEKVGSESVLKVLGGMVMTCYAKYWIYVCGGMFIMVSFAGKLVGYKIVYMLLFLLCLCLYQVYYSLWRRLLKLFWWLVVAYTMVVLITIYTYQFEDFPGYWRNFTGFTENQLAAIGLETFALSELFTSILIPGFFLLACILQLHYFHKPFMRITDLDHVTPLQKKNSQKPEHIGPRNEGVNSREEDRLTNIDEESEEEVEPVPSKWGLVMDRLLVLSSKFSEILTKLQVFLWRLLELHILKMVAFFSVWVAVEEPSVMNLVLVVLWSLAMPYSRFRPMASCLSTVWVCVIIVCKMLYQLTVVNPVEYSSNCSLPLTNETNLSSEEMSKSSLYAEPVDPAKWFGIRKDATVLGYSKNHLIVLMLLVFEATVYRHQAHHYRQLQRSPPTIPALFPKATRDTLDQGLVPCFKYLLNYIFYKFGLEICFLMTVNVIGQRMNFMVIIHGCWLVAILVRRRRAEIERIWPKYCLFLSIFMIFQYLLCVGIPPALCIDYPWRWKTLVLMDSALIKWIYLPDFYTVPNSRNLIADFVLLMCASQQWKVFDCEHTEEWMVLAGENTDDPEPMEGRLFNPAPNFINCRSYLDMAKVLVFRHLFWLVLSVVFITGATRISVFGLGYLLSCFFFLLFGTRLFVKPSRTRLVLWDCLIIYNVGVIISKNLLSILACVFVRQMQQGFCWVIQLFSLVCTVKGYYDPKAVTDKTCSLPVEEAGIIWDSICFLCLLLQRRVFLSFYFLHVVAEIQATAKQASRGFELFKASIVRNIQFHQQAERKSLSQLKRSMQRIRSKQQKYRDGHKTSEGTEKSLSTDTYTDKKKSKKTKWHPPWLDHATVLYCGDYYLFESDSEDEDLQSEDQKPQKQTACQLAYQAWVTSVKSALRERQKHQRLLRGAEKKEKETGGVNSQQDAFSVMGCGDNDVFEDLTVQEEEEEEEDQDSGHGEMVQRILDILCFIWAIILAMVDGLTQWLNLLTKQYRDISTVLCNERYFIIHKIQQNRTSAYPTDDQVSQGSESSTLETCLDDTDAENSTKYSCTEVDSRGLMDQSDSGLRHYSTLLSSPEPPSSSTELLALPAKQHRHSRTASELLGDREFYIEELEQSRDFYSSQNRLLKLLFSMYNLLAANSELVCYFIIVLNNGVSASVISLVLPILVFLWAMLAVPRPTKRFWMTAIVYTEVMVVVKYLFQFGFFPWNSMYEMNLNEGKPFFPPRILGLEKTDNYIKYDLLQLLVLFFHRSLLMRYGLWDHEGPLSEQSPPPESCNEEEKTRQVNESQKEEGDQLEKDTVDHVESSTSSPDTTLQPPSVEPVSLGSEDGKGTSSEPIDIQIAVPCRSVEMEEGKEAPEEDLKKRSSTRLRKKTKQPKTQHSKGKSTAEEEALSEEPEKKKQKSKKREAASHRLLAMGNKIIHVTTSGAQSVYKPVQCFFKGILQPEYRAATDVYALMFLTDVIDFIIIVFGFGAFGKHSAPADIASSLSEDQVPEAFLVMLLIQFSTMIIDRALYLRKAVLGKLIFQVTLVFGIHLWMFFILPAVTERMFNQNLVAQLWYFVKCIYFGLSAYQIRCGYPTRILGNFLTKKYNHLNLFLFQGFRLVPFLVELRAVMDWVWTDTTLSLSNWMCVEDIYANIFIIKCSRETEKKYPQPKGQKKKKIVKYGMGGLIIFFLICIIWFPLLFISLVRSVVGVVNHPIDVTVTVKLGGYEPLFTMSVQQQSIKPFTVAQYDNLTKTFGEDAVAMQFISLYSYEDIVTAMIEGSSGSVWRISPPSRQEVVKELLGSPVDLTLRLAWTFQRDLGKGGTVEHTFDKHSIDLEPGNPVRANLASLLVGNSTKPVHVPNMFPNYIRAPNGAEAKPVSQLHKGDEDDYLSITLSLMSDRTLNSSGNQEWWNIAIAGCEPYSCGVLPMIIFNDKVSPPSLGFLAGYGIMGLYVSVVLVIGKFVRGFFSEISHSIMFEELPCVDRILKLCTDIFLVRETGELELEEELYSKLIFLYRSPETMIKWTRDIHSRDSDRY</sequence>
<name>A0AAV1G1F3_XYRNO</name>
<comment type="similarity">
    <text evidence="2">Belongs to the PIEZO (TC 1.A.75) family.</text>
</comment>
<evidence type="ECO:0000259" key="14">
    <source>
        <dbReference type="Pfam" id="PF15917"/>
    </source>
</evidence>
<evidence type="ECO:0000313" key="19">
    <source>
        <dbReference type="Proteomes" id="UP001178508"/>
    </source>
</evidence>
<evidence type="ECO:0000256" key="1">
    <source>
        <dbReference type="ARBA" id="ARBA00004651"/>
    </source>
</evidence>
<dbReference type="InterPro" id="IPR031334">
    <property type="entry name" value="Piezo_cap_dom"/>
</dbReference>
<evidence type="ECO:0000256" key="8">
    <source>
        <dbReference type="ARBA" id="ARBA00023136"/>
    </source>
</evidence>
<feature type="transmembrane region" description="Helical" evidence="12">
    <location>
        <begin position="1995"/>
        <end position="2018"/>
    </location>
</feature>
<feature type="region of interest" description="Disordered" evidence="11">
    <location>
        <begin position="388"/>
        <end position="410"/>
    </location>
</feature>
<feature type="transmembrane region" description="Helical" evidence="12">
    <location>
        <begin position="30"/>
        <end position="47"/>
    </location>
</feature>
<feature type="coiled-coil region" evidence="10">
    <location>
        <begin position="192"/>
        <end position="219"/>
    </location>
</feature>
<keyword evidence="7" id="KW-0406">Ion transport</keyword>
<dbReference type="GO" id="GO:0005886">
    <property type="term" value="C:plasma membrane"/>
    <property type="evidence" value="ECO:0007669"/>
    <property type="project" value="UniProtKB-SubCell"/>
</dbReference>
<dbReference type="PANTHER" id="PTHR47049">
    <property type="entry name" value="PIEZO-TYPE MECHANOSENSITIVE ION CHANNEL HOMOLOG"/>
    <property type="match status" value="1"/>
</dbReference>
<reference evidence="18" key="1">
    <citation type="submission" date="2023-08" db="EMBL/GenBank/DDBJ databases">
        <authorList>
            <person name="Alioto T."/>
            <person name="Alioto T."/>
            <person name="Gomez Garrido J."/>
        </authorList>
    </citation>
    <scope>NUCLEOTIDE SEQUENCE</scope>
</reference>
<accession>A0AAV1G1F3</accession>
<feature type="transmembrane region" description="Helical" evidence="12">
    <location>
        <begin position="1208"/>
        <end position="1229"/>
    </location>
</feature>
<dbReference type="InterPro" id="IPR056769">
    <property type="entry name" value="Piezo_TM1-24"/>
</dbReference>
<keyword evidence="6 12" id="KW-1133">Transmembrane helix</keyword>
<feature type="domain" description="Piezo TM25-28" evidence="14">
    <location>
        <begin position="1125"/>
        <end position="1442"/>
    </location>
</feature>
<dbReference type="Pfam" id="PF24871">
    <property type="entry name" value="Piezo_TM1-24"/>
    <property type="match status" value="1"/>
</dbReference>
<feature type="domain" description="Piezo non-specific cation channel cap" evidence="13">
    <location>
        <begin position="2267"/>
        <end position="2554"/>
    </location>
</feature>
<feature type="transmembrane region" description="Helical" evidence="12">
    <location>
        <begin position="1667"/>
        <end position="1690"/>
    </location>
</feature>
<feature type="transmembrane region" description="Helical" evidence="12">
    <location>
        <begin position="842"/>
        <end position="860"/>
    </location>
</feature>
<feature type="region of interest" description="Disordered" evidence="11">
    <location>
        <begin position="727"/>
        <end position="758"/>
    </location>
</feature>
<dbReference type="InterPro" id="IPR056770">
    <property type="entry name" value="Piezo_THU9_anchor"/>
</dbReference>
<evidence type="ECO:0000259" key="15">
    <source>
        <dbReference type="Pfam" id="PF23188"/>
    </source>
</evidence>
<dbReference type="PANTHER" id="PTHR47049:SF5">
    <property type="entry name" value="PIEZO-TYPE MECHANOSENSITIVE ION CHANNEL COMPONENT"/>
    <property type="match status" value="1"/>
</dbReference>
<feature type="compositionally biased region" description="Basic and acidic residues" evidence="11">
    <location>
        <begin position="1819"/>
        <end position="1846"/>
    </location>
</feature>
<feature type="transmembrane region" description="Helical" evidence="12">
    <location>
        <begin position="587"/>
        <end position="604"/>
    </location>
</feature>
<keyword evidence="8 12" id="KW-0472">Membrane</keyword>
<feature type="transmembrane region" description="Helical" evidence="12">
    <location>
        <begin position="1001"/>
        <end position="1017"/>
    </location>
</feature>
<evidence type="ECO:0000256" key="9">
    <source>
        <dbReference type="ARBA" id="ARBA00023303"/>
    </source>
</evidence>
<proteinExistence type="inferred from homology"/>
<feature type="compositionally biased region" description="Basic and acidic residues" evidence="11">
    <location>
        <begin position="1890"/>
        <end position="1905"/>
    </location>
</feature>
<feature type="compositionally biased region" description="Basic and acidic residues" evidence="11">
    <location>
        <begin position="731"/>
        <end position="753"/>
    </location>
</feature>
<feature type="compositionally biased region" description="Polar residues" evidence="11">
    <location>
        <begin position="1847"/>
        <end position="1858"/>
    </location>
</feature>
<feature type="transmembrane region" description="Helical" evidence="12">
    <location>
        <begin position="1510"/>
        <end position="1529"/>
    </location>
</feature>
<organism evidence="18 19">
    <name type="scientific">Xyrichtys novacula</name>
    <name type="common">Pearly razorfish</name>
    <name type="synonym">Hemipteronotus novacula</name>
    <dbReference type="NCBI Taxonomy" id="13765"/>
    <lineage>
        <taxon>Eukaryota</taxon>
        <taxon>Metazoa</taxon>
        <taxon>Chordata</taxon>
        <taxon>Craniata</taxon>
        <taxon>Vertebrata</taxon>
        <taxon>Euteleostomi</taxon>
        <taxon>Actinopterygii</taxon>
        <taxon>Neopterygii</taxon>
        <taxon>Teleostei</taxon>
        <taxon>Neoteleostei</taxon>
        <taxon>Acanthomorphata</taxon>
        <taxon>Eupercaria</taxon>
        <taxon>Labriformes</taxon>
        <taxon>Labridae</taxon>
        <taxon>Xyrichtys</taxon>
    </lineage>
</organism>
<dbReference type="GO" id="GO:0008381">
    <property type="term" value="F:mechanosensitive monoatomic ion channel activity"/>
    <property type="evidence" value="ECO:0007669"/>
    <property type="project" value="InterPro"/>
</dbReference>
<feature type="transmembrane region" description="Helical" evidence="12">
    <location>
        <begin position="2099"/>
        <end position="2116"/>
    </location>
</feature>
<evidence type="ECO:0000313" key="18">
    <source>
        <dbReference type="EMBL" id="CAJ1066534.1"/>
    </source>
</evidence>
<feature type="region of interest" description="Disordered" evidence="11">
    <location>
        <begin position="1344"/>
        <end position="1379"/>
    </location>
</feature>
<dbReference type="Pfam" id="PF24874">
    <property type="entry name" value="Piezo_THU9_anchor"/>
    <property type="match status" value="1"/>
</dbReference>
<feature type="transmembrane region" description="Helical" evidence="12">
    <location>
        <begin position="2468"/>
        <end position="2491"/>
    </location>
</feature>
<feature type="transmembrane region" description="Helical" evidence="12">
    <location>
        <begin position="1724"/>
        <end position="1742"/>
    </location>
</feature>
<feature type="transmembrane region" description="Helical" evidence="12">
    <location>
        <begin position="819"/>
        <end position="835"/>
    </location>
</feature>
<evidence type="ECO:0000256" key="2">
    <source>
        <dbReference type="ARBA" id="ARBA00007821"/>
    </source>
</evidence>
<feature type="transmembrane region" description="Helical" evidence="12">
    <location>
        <begin position="919"/>
        <end position="936"/>
    </location>
</feature>
<dbReference type="Proteomes" id="UP001178508">
    <property type="component" value="Chromosome 11"/>
</dbReference>
<feature type="transmembrane region" description="Helical" evidence="12">
    <location>
        <begin position="268"/>
        <end position="287"/>
    </location>
</feature>
<evidence type="ECO:0000256" key="3">
    <source>
        <dbReference type="ARBA" id="ARBA00022448"/>
    </source>
</evidence>
<evidence type="ECO:0000256" key="4">
    <source>
        <dbReference type="ARBA" id="ARBA00022475"/>
    </source>
</evidence>
<comment type="subcellular location">
    <subcellularLocation>
        <location evidence="1">Cell membrane</location>
        <topology evidence="1">Multi-pass membrane protein</topology>
    </subcellularLocation>
</comment>
<dbReference type="Pfam" id="PF15917">
    <property type="entry name" value="Piezo_TM25-28"/>
    <property type="match status" value="1"/>
</dbReference>
<evidence type="ECO:0000259" key="13">
    <source>
        <dbReference type="Pfam" id="PF12166"/>
    </source>
</evidence>
<feature type="compositionally biased region" description="Basic and acidic residues" evidence="11">
    <location>
        <begin position="390"/>
        <end position="404"/>
    </location>
</feature>
<feature type="transmembrane region" description="Helical" evidence="12">
    <location>
        <begin position="523"/>
        <end position="543"/>
    </location>
</feature>
<keyword evidence="5 12" id="KW-0812">Transmembrane</keyword>
<feature type="domain" description="Piezo TM1-24" evidence="16">
    <location>
        <begin position="26"/>
        <end position="715"/>
    </location>
</feature>
<feature type="domain" description="Piezo THU9 and anchor" evidence="17">
    <location>
        <begin position="1993"/>
        <end position="2230"/>
    </location>
</feature>
<keyword evidence="4" id="KW-1003">Cell membrane</keyword>
<dbReference type="EMBL" id="OY660874">
    <property type="protein sequence ID" value="CAJ1066534.1"/>
    <property type="molecule type" value="Genomic_DNA"/>
</dbReference>
<dbReference type="InterPro" id="IPR027272">
    <property type="entry name" value="Piezo"/>
</dbReference>
<feature type="region of interest" description="Disordered" evidence="11">
    <location>
        <begin position="160"/>
        <end position="189"/>
    </location>
</feature>
<keyword evidence="3" id="KW-0813">Transport</keyword>
<feature type="region of interest" description="Disordered" evidence="11">
    <location>
        <begin position="1806"/>
        <end position="1950"/>
    </location>
</feature>
<evidence type="ECO:0000256" key="5">
    <source>
        <dbReference type="ARBA" id="ARBA00022692"/>
    </source>
</evidence>
<feature type="transmembrane region" description="Helical" evidence="12">
    <location>
        <begin position="2208"/>
        <end position="2232"/>
    </location>
</feature>
<feature type="compositionally biased region" description="Basic residues" evidence="11">
    <location>
        <begin position="1906"/>
        <end position="1925"/>
    </location>
</feature>
<feature type="transmembrane region" description="Helical" evidence="12">
    <location>
        <begin position="688"/>
        <end position="709"/>
    </location>
</feature>
<feature type="transmembrane region" description="Helical" evidence="12">
    <location>
        <begin position="118"/>
        <end position="139"/>
    </location>
</feature>
<feature type="domain" description="Piezo transmembrane helical unit" evidence="15">
    <location>
        <begin position="1680"/>
        <end position="1802"/>
    </location>
</feature>
<protein>
    <submittedName>
        <fullName evidence="18">Piezo-type mechanosensitive ion channel component 1</fullName>
    </submittedName>
</protein>
<feature type="transmembrane region" description="Helical" evidence="12">
    <location>
        <begin position="1057"/>
        <end position="1075"/>
    </location>
</feature>
<feature type="transmembrane region" description="Helical" evidence="12">
    <location>
        <begin position="59"/>
        <end position="84"/>
    </location>
</feature>
<feature type="transmembrane region" description="Helical" evidence="12">
    <location>
        <begin position="1696"/>
        <end position="1717"/>
    </location>
</feature>
<dbReference type="Pfam" id="PF23188">
    <property type="entry name" value="THU_Piezo1"/>
    <property type="match status" value="1"/>
</dbReference>
<keyword evidence="10" id="KW-0175">Coiled coil</keyword>
<keyword evidence="19" id="KW-1185">Reference proteome</keyword>
<evidence type="ECO:0000256" key="11">
    <source>
        <dbReference type="SAM" id="MobiDB-lite"/>
    </source>
</evidence>
<evidence type="ECO:0000256" key="6">
    <source>
        <dbReference type="ARBA" id="ARBA00022989"/>
    </source>
</evidence>
<feature type="transmembrane region" description="Helical" evidence="12">
    <location>
        <begin position="974"/>
        <end position="995"/>
    </location>
</feature>
<feature type="transmembrane region" description="Helical" evidence="12">
    <location>
        <begin position="472"/>
        <end position="493"/>
    </location>
</feature>
<feature type="transmembrane region" description="Helical" evidence="12">
    <location>
        <begin position="636"/>
        <end position="655"/>
    </location>
</feature>
<keyword evidence="9" id="KW-0407">Ion channel</keyword>
<feature type="transmembrane region" description="Helical" evidence="12">
    <location>
        <begin position="2066"/>
        <end position="2087"/>
    </location>
</feature>
<dbReference type="Pfam" id="PF12166">
    <property type="entry name" value="Piezo_cap"/>
    <property type="match status" value="1"/>
</dbReference>
<feature type="transmembrane region" description="Helical" evidence="12">
    <location>
        <begin position="220"/>
        <end position="236"/>
    </location>
</feature>
<feature type="transmembrane region" description="Helical" evidence="12">
    <location>
        <begin position="610"/>
        <end position="629"/>
    </location>
</feature>
<feature type="compositionally biased region" description="Basic and acidic residues" evidence="11">
    <location>
        <begin position="1350"/>
        <end position="1362"/>
    </location>
</feature>